<dbReference type="GO" id="GO:0042922">
    <property type="term" value="F:neuromedin U receptor binding"/>
    <property type="evidence" value="ECO:0007669"/>
    <property type="project" value="InterPro"/>
</dbReference>
<reference evidence="3 4" key="1">
    <citation type="submission" date="2020-04" db="EMBL/GenBank/DDBJ databases">
        <title>Chromosome-level genome assembly of a cyprinid fish Onychostoma macrolepis by integration of Nanopore Sequencing, Bionano and Hi-C technology.</title>
        <authorList>
            <person name="Wang D."/>
        </authorList>
    </citation>
    <scope>NUCLEOTIDE SEQUENCE [LARGE SCALE GENOMIC DNA]</scope>
    <source>
        <strain evidence="3">SWU-2019</strain>
        <tissue evidence="3">Muscle</tissue>
    </source>
</reference>
<dbReference type="PANTHER" id="PTHR15390:SF0">
    <property type="entry name" value="NEUROMEDIN-U"/>
    <property type="match status" value="1"/>
</dbReference>
<dbReference type="GO" id="GO:0006940">
    <property type="term" value="P:regulation of smooth muscle contraction"/>
    <property type="evidence" value="ECO:0007669"/>
    <property type="project" value="InterPro"/>
</dbReference>
<organism evidence="3 4">
    <name type="scientific">Onychostoma macrolepis</name>
    <dbReference type="NCBI Taxonomy" id="369639"/>
    <lineage>
        <taxon>Eukaryota</taxon>
        <taxon>Metazoa</taxon>
        <taxon>Chordata</taxon>
        <taxon>Craniata</taxon>
        <taxon>Vertebrata</taxon>
        <taxon>Euteleostomi</taxon>
        <taxon>Actinopterygii</taxon>
        <taxon>Neopterygii</taxon>
        <taxon>Teleostei</taxon>
        <taxon>Ostariophysi</taxon>
        <taxon>Cypriniformes</taxon>
        <taxon>Cyprinidae</taxon>
        <taxon>Acrossocheilinae</taxon>
        <taxon>Onychostoma</taxon>
    </lineage>
</organism>
<keyword evidence="1" id="KW-0472">Membrane</keyword>
<keyword evidence="1" id="KW-0812">Transmembrane</keyword>
<sequence>MRSSSSQCERGAAQSQSAMSPAHNSALMLAVLFISFIPITTSAPVLLNPSSIEHEQLLTQTSDVLGDLCFLMLGSLEKSEEVTARETSKRFLFHYTKPNGAGLSDGTSTVLHPLLELIPQLARRRSRRMKLNDDLQGPGRIQSRGYFLYRPRNGRRSDDSILHCRLNQNKTQENPPPGRQITEGFHHHWIWI</sequence>
<feature type="domain" description="Neuromedin U C-terminal" evidence="2">
    <location>
        <begin position="129"/>
        <end position="153"/>
    </location>
</feature>
<keyword evidence="1" id="KW-1133">Transmembrane helix</keyword>
<accession>A0A7J6BXD9</accession>
<evidence type="ECO:0000313" key="4">
    <source>
        <dbReference type="Proteomes" id="UP000579812"/>
    </source>
</evidence>
<dbReference type="Proteomes" id="UP000579812">
    <property type="component" value="Unassembled WGS sequence"/>
</dbReference>
<evidence type="ECO:0000313" key="3">
    <source>
        <dbReference type="EMBL" id="KAF4099431.1"/>
    </source>
</evidence>
<dbReference type="InterPro" id="IPR008200">
    <property type="entry name" value="NMU_C"/>
</dbReference>
<protein>
    <recommendedName>
        <fullName evidence="2">Neuromedin U C-terminal domain-containing protein</fullName>
    </recommendedName>
</protein>
<dbReference type="InterPro" id="IPR042384">
    <property type="entry name" value="NMU"/>
</dbReference>
<proteinExistence type="predicted"/>
<comment type="caution">
    <text evidence="3">The sequence shown here is derived from an EMBL/GenBank/DDBJ whole genome shotgun (WGS) entry which is preliminary data.</text>
</comment>
<feature type="transmembrane region" description="Helical" evidence="1">
    <location>
        <begin position="26"/>
        <end position="47"/>
    </location>
</feature>
<dbReference type="PANTHER" id="PTHR15390">
    <property type="entry name" value="NEUROMEDIN-U"/>
    <property type="match status" value="1"/>
</dbReference>
<gene>
    <name evidence="3" type="ORF">G5714_019557</name>
</gene>
<keyword evidence="4" id="KW-1185">Reference proteome</keyword>
<dbReference type="Pfam" id="PF02070">
    <property type="entry name" value="NMU"/>
    <property type="match status" value="1"/>
</dbReference>
<evidence type="ECO:0000259" key="2">
    <source>
        <dbReference type="SMART" id="SM00084"/>
    </source>
</evidence>
<dbReference type="SMART" id="SM00084">
    <property type="entry name" value="NMU"/>
    <property type="match status" value="1"/>
</dbReference>
<name>A0A7J6BXD9_9TELE</name>
<dbReference type="AlphaFoldDB" id="A0A7J6BXD9"/>
<evidence type="ECO:0000256" key="1">
    <source>
        <dbReference type="SAM" id="Phobius"/>
    </source>
</evidence>
<dbReference type="EMBL" id="JAAMOB010000020">
    <property type="protein sequence ID" value="KAF4099431.1"/>
    <property type="molecule type" value="Genomic_DNA"/>
</dbReference>